<dbReference type="InterPro" id="IPR003594">
    <property type="entry name" value="HATPase_dom"/>
</dbReference>
<keyword evidence="9" id="KW-1185">Reference proteome</keyword>
<dbReference type="Gene3D" id="3.40.50.2300">
    <property type="match status" value="1"/>
</dbReference>
<dbReference type="CDD" id="cd00082">
    <property type="entry name" value="HisKA"/>
    <property type="match status" value="1"/>
</dbReference>
<dbReference type="PANTHER" id="PTHR43547">
    <property type="entry name" value="TWO-COMPONENT HISTIDINE KINASE"/>
    <property type="match status" value="1"/>
</dbReference>
<reference evidence="8" key="1">
    <citation type="submission" date="2018-11" db="EMBL/GenBank/DDBJ databases">
        <authorList>
            <person name="Onetto C."/>
        </authorList>
    </citation>
    <scope>NUCLEOTIDE SEQUENCE [LARGE SCALE GENOMIC DNA]</scope>
</reference>
<evidence type="ECO:0000256" key="3">
    <source>
        <dbReference type="ARBA" id="ARBA00022553"/>
    </source>
</evidence>
<comment type="catalytic activity">
    <reaction evidence="1">
        <text>ATP + protein L-histidine = ADP + protein N-phospho-L-histidine.</text>
        <dbReference type="EC" id="2.7.13.3"/>
    </reaction>
</comment>
<dbReference type="InterPro" id="IPR001789">
    <property type="entry name" value="Sig_transdc_resp-reg_receiver"/>
</dbReference>
<dbReference type="PRINTS" id="PR00344">
    <property type="entry name" value="BCTRLSENSOR"/>
</dbReference>
<feature type="domain" description="Histidine kinase" evidence="6">
    <location>
        <begin position="60"/>
        <end position="273"/>
    </location>
</feature>
<dbReference type="InterPro" id="IPR036097">
    <property type="entry name" value="HisK_dim/P_sf"/>
</dbReference>
<dbReference type="PROSITE" id="PS50110">
    <property type="entry name" value="RESPONSE_REGULATORY"/>
    <property type="match status" value="1"/>
</dbReference>
<sequence length="430" mass="44636">MASDKASADRQEPQHYPEPERGPSAGARPGQTARGRNASAKGVKPGHAERLQALGEVALDVAHDFRNLLTAMLNGCELMLDRHGPQDPLHEDLTQVLATAERARALAEELLMFARGAPAQAVPLTVDRRLLALAPVLDQLVGADVTLTLELEAEGTAVLIAPNRFDQVLFNLAANAGEAMADGGRLVIRSSRTADAEGRPCLQIDVIDSGPGIAPEVKERIFEPFVTTKAASGGTGLGLAMVMRVAAEAGGRVQVESVPGQGACFSVVLPVCAEETAAATPPIVAQAAAVSARLDTQPAVIMLVEDEDAVRTFAARALSGRGYEVIEAASAEDALAALHARCDQVDLVISDLMLPGMDGLALADAIRARGISAPFLLVSGYAMDGATGEAASTTRATTGIRVVPKPYTLSGLLATVAQSLEAPATADEIR</sequence>
<dbReference type="InterPro" id="IPR005467">
    <property type="entry name" value="His_kinase_dom"/>
</dbReference>
<name>A0A564WDP9_9PROT</name>
<dbReference type="SMART" id="SM00388">
    <property type="entry name" value="HisKA"/>
    <property type="match status" value="1"/>
</dbReference>
<dbReference type="InterPro" id="IPR036890">
    <property type="entry name" value="HATPase_C_sf"/>
</dbReference>
<gene>
    <name evidence="8" type="ORF">DF3PA_250003</name>
</gene>
<dbReference type="SMART" id="SM00387">
    <property type="entry name" value="HATPase_c"/>
    <property type="match status" value="1"/>
</dbReference>
<feature type="domain" description="Response regulatory" evidence="7">
    <location>
        <begin position="300"/>
        <end position="420"/>
    </location>
</feature>
<accession>A0A564WDP9</accession>
<evidence type="ECO:0000256" key="4">
    <source>
        <dbReference type="PROSITE-ProRule" id="PRU00169"/>
    </source>
</evidence>
<feature type="compositionally biased region" description="Basic and acidic residues" evidence="5">
    <location>
        <begin position="1"/>
        <end position="21"/>
    </location>
</feature>
<organism evidence="8 9">
    <name type="scientific">Candidatus Defluviicoccus seviourii</name>
    <dbReference type="NCBI Taxonomy" id="2565273"/>
    <lineage>
        <taxon>Bacteria</taxon>
        <taxon>Pseudomonadati</taxon>
        <taxon>Pseudomonadota</taxon>
        <taxon>Alphaproteobacteria</taxon>
        <taxon>Rhodospirillales</taxon>
        <taxon>Rhodospirillaceae</taxon>
        <taxon>Defluviicoccus</taxon>
    </lineage>
</organism>
<evidence type="ECO:0000259" key="7">
    <source>
        <dbReference type="PROSITE" id="PS50110"/>
    </source>
</evidence>
<dbReference type="AlphaFoldDB" id="A0A564WDP9"/>
<dbReference type="Pfam" id="PF00512">
    <property type="entry name" value="HisKA"/>
    <property type="match status" value="1"/>
</dbReference>
<dbReference type="InterPro" id="IPR011006">
    <property type="entry name" value="CheY-like_superfamily"/>
</dbReference>
<evidence type="ECO:0000256" key="5">
    <source>
        <dbReference type="SAM" id="MobiDB-lite"/>
    </source>
</evidence>
<keyword evidence="8" id="KW-0418">Kinase</keyword>
<evidence type="ECO:0000256" key="2">
    <source>
        <dbReference type="ARBA" id="ARBA00012438"/>
    </source>
</evidence>
<feature type="region of interest" description="Disordered" evidence="5">
    <location>
        <begin position="1"/>
        <end position="46"/>
    </location>
</feature>
<feature type="modified residue" description="4-aspartylphosphate" evidence="4">
    <location>
        <position position="351"/>
    </location>
</feature>
<dbReference type="SMART" id="SM00448">
    <property type="entry name" value="REC"/>
    <property type="match status" value="1"/>
</dbReference>
<keyword evidence="8" id="KW-0808">Transferase</keyword>
<evidence type="ECO:0000256" key="1">
    <source>
        <dbReference type="ARBA" id="ARBA00000085"/>
    </source>
</evidence>
<dbReference type="SUPFAM" id="SSF55874">
    <property type="entry name" value="ATPase domain of HSP90 chaperone/DNA topoisomerase II/histidine kinase"/>
    <property type="match status" value="1"/>
</dbReference>
<comment type="caution">
    <text evidence="8">The sequence shown here is derived from an EMBL/GenBank/DDBJ whole genome shotgun (WGS) entry which is preliminary data.</text>
</comment>
<dbReference type="CDD" id="cd00156">
    <property type="entry name" value="REC"/>
    <property type="match status" value="1"/>
</dbReference>
<dbReference type="Gene3D" id="3.30.565.10">
    <property type="entry name" value="Histidine kinase-like ATPase, C-terminal domain"/>
    <property type="match status" value="1"/>
</dbReference>
<proteinExistence type="predicted"/>
<dbReference type="PANTHER" id="PTHR43547:SF2">
    <property type="entry name" value="HYBRID SIGNAL TRANSDUCTION HISTIDINE KINASE C"/>
    <property type="match status" value="1"/>
</dbReference>
<dbReference type="PROSITE" id="PS50109">
    <property type="entry name" value="HIS_KIN"/>
    <property type="match status" value="1"/>
</dbReference>
<evidence type="ECO:0000313" key="8">
    <source>
        <dbReference type="EMBL" id="VUX46595.1"/>
    </source>
</evidence>
<dbReference type="SUPFAM" id="SSF47384">
    <property type="entry name" value="Homodimeric domain of signal transducing histidine kinase"/>
    <property type="match status" value="1"/>
</dbReference>
<keyword evidence="3 4" id="KW-0597">Phosphoprotein</keyword>
<dbReference type="GO" id="GO:0000155">
    <property type="term" value="F:phosphorelay sensor kinase activity"/>
    <property type="evidence" value="ECO:0007669"/>
    <property type="project" value="InterPro"/>
</dbReference>
<dbReference type="InterPro" id="IPR004358">
    <property type="entry name" value="Sig_transdc_His_kin-like_C"/>
</dbReference>
<dbReference type="Pfam" id="PF02518">
    <property type="entry name" value="HATPase_c"/>
    <property type="match status" value="1"/>
</dbReference>
<dbReference type="Pfam" id="PF00072">
    <property type="entry name" value="Response_reg"/>
    <property type="match status" value="1"/>
</dbReference>
<evidence type="ECO:0000259" key="6">
    <source>
        <dbReference type="PROSITE" id="PS50109"/>
    </source>
</evidence>
<dbReference type="SUPFAM" id="SSF52172">
    <property type="entry name" value="CheY-like"/>
    <property type="match status" value="1"/>
</dbReference>
<dbReference type="Proteomes" id="UP000326641">
    <property type="component" value="Unassembled WGS sequence"/>
</dbReference>
<dbReference type="Gene3D" id="1.10.287.130">
    <property type="match status" value="1"/>
</dbReference>
<dbReference type="EC" id="2.7.13.3" evidence="2"/>
<evidence type="ECO:0000313" key="9">
    <source>
        <dbReference type="Proteomes" id="UP000326641"/>
    </source>
</evidence>
<dbReference type="InterPro" id="IPR003661">
    <property type="entry name" value="HisK_dim/P_dom"/>
</dbReference>
<protein>
    <recommendedName>
        <fullName evidence="2">histidine kinase</fullName>
        <ecNumber evidence="2">2.7.13.3</ecNumber>
    </recommendedName>
</protein>
<dbReference type="EMBL" id="UXAT02000018">
    <property type="protein sequence ID" value="VUX46595.1"/>
    <property type="molecule type" value="Genomic_DNA"/>
</dbReference>